<proteinExistence type="predicted"/>
<sequence length="159" mass="17963">MHPTWRHERAERTVVQELLRIRHPATRITAKPDKERNQPVPPRKISLKPPASSGDSQPLHQRGLAGPSLASEQRPISPSKRLLNPHSAGLRKIFTLMTVVDGDSQADIRDAQRSLWPKVASMNPEELNVIERADDVLQVPLNKLIILISARRSVKRSHR</sequence>
<dbReference type="Proteomes" id="UP001521150">
    <property type="component" value="Unassembled WGS sequence"/>
</dbReference>
<organism evidence="2 3">
    <name type="scientific">Kibdelosporangium philippinense</name>
    <dbReference type="NCBI Taxonomy" id="211113"/>
    <lineage>
        <taxon>Bacteria</taxon>
        <taxon>Bacillati</taxon>
        <taxon>Actinomycetota</taxon>
        <taxon>Actinomycetes</taxon>
        <taxon>Pseudonocardiales</taxon>
        <taxon>Pseudonocardiaceae</taxon>
        <taxon>Kibdelosporangium</taxon>
    </lineage>
</organism>
<feature type="region of interest" description="Disordered" evidence="1">
    <location>
        <begin position="23"/>
        <end position="84"/>
    </location>
</feature>
<evidence type="ECO:0000313" key="3">
    <source>
        <dbReference type="Proteomes" id="UP001521150"/>
    </source>
</evidence>
<comment type="caution">
    <text evidence="2">The sequence shown here is derived from an EMBL/GenBank/DDBJ whole genome shotgun (WGS) entry which is preliminary data.</text>
</comment>
<evidence type="ECO:0000313" key="2">
    <source>
        <dbReference type="EMBL" id="MCE7007372.1"/>
    </source>
</evidence>
<name>A0ABS8ZIM7_9PSEU</name>
<dbReference type="EMBL" id="JAJVCN010000003">
    <property type="protein sequence ID" value="MCE7007372.1"/>
    <property type="molecule type" value="Genomic_DNA"/>
</dbReference>
<reference evidence="2 3" key="1">
    <citation type="submission" date="2021-12" db="EMBL/GenBank/DDBJ databases">
        <title>Genome sequence of Kibdelosporangium philippinense ATCC 49844.</title>
        <authorList>
            <person name="Fedorov E.A."/>
            <person name="Omeragic M."/>
            <person name="Shalygina K.F."/>
            <person name="Maclea K.S."/>
        </authorList>
    </citation>
    <scope>NUCLEOTIDE SEQUENCE [LARGE SCALE GENOMIC DNA]</scope>
    <source>
        <strain evidence="2 3">ATCC 49844</strain>
    </source>
</reference>
<gene>
    <name evidence="2" type="ORF">LWC34_31825</name>
</gene>
<keyword evidence="3" id="KW-1185">Reference proteome</keyword>
<evidence type="ECO:0000256" key="1">
    <source>
        <dbReference type="SAM" id="MobiDB-lite"/>
    </source>
</evidence>
<protein>
    <submittedName>
        <fullName evidence="2">Uncharacterized protein</fullName>
    </submittedName>
</protein>
<accession>A0ABS8ZIM7</accession>